<protein>
    <submittedName>
        <fullName evidence="2">Transposase</fullName>
    </submittedName>
</protein>
<dbReference type="GO" id="GO:0004803">
    <property type="term" value="F:transposase activity"/>
    <property type="evidence" value="ECO:0007669"/>
    <property type="project" value="InterPro"/>
</dbReference>
<dbReference type="PANTHER" id="PTHR30007">
    <property type="entry name" value="PHP DOMAIN PROTEIN"/>
    <property type="match status" value="1"/>
</dbReference>
<dbReference type="GO" id="GO:0003677">
    <property type="term" value="F:DNA binding"/>
    <property type="evidence" value="ECO:0007669"/>
    <property type="project" value="InterPro"/>
</dbReference>
<dbReference type="InterPro" id="IPR002559">
    <property type="entry name" value="Transposase_11"/>
</dbReference>
<evidence type="ECO:0000313" key="2">
    <source>
        <dbReference type="EMBL" id="KTQ86692.1"/>
    </source>
</evidence>
<dbReference type="PANTHER" id="PTHR30007:SF1">
    <property type="entry name" value="BLR1914 PROTEIN"/>
    <property type="match status" value="1"/>
</dbReference>
<dbReference type="NCBIfam" id="NF033580">
    <property type="entry name" value="transpos_IS5_3"/>
    <property type="match status" value="1"/>
</dbReference>
<sequence>MGRSRGGLTTKIHALVDAEGRPVRLELTAGQAGDAPMAAKLLDIVAPGATVIADKAYDTDGIRAFVAARGAWANIPPRSMRKGTFAFSRWVYRQRNLVERFFNRLKQMRGLATRYDRRPDNFLAAIKLAAVRIWINP</sequence>
<dbReference type="AlphaFoldDB" id="A0A175R5F1"/>
<dbReference type="Proteomes" id="UP000078272">
    <property type="component" value="Unassembled WGS sequence"/>
</dbReference>
<evidence type="ECO:0000259" key="1">
    <source>
        <dbReference type="Pfam" id="PF01609"/>
    </source>
</evidence>
<name>A0A175R5F1_9HYPH</name>
<evidence type="ECO:0000313" key="3">
    <source>
        <dbReference type="Proteomes" id="UP000078272"/>
    </source>
</evidence>
<comment type="caution">
    <text evidence="2">The sequence shown here is derived from an EMBL/GenBank/DDBJ whole genome shotgun (WGS) entry which is preliminary data.</text>
</comment>
<dbReference type="GO" id="GO:0006313">
    <property type="term" value="P:DNA transposition"/>
    <property type="evidence" value="ECO:0007669"/>
    <property type="project" value="InterPro"/>
</dbReference>
<dbReference type="EMBL" id="LDPZ01000048">
    <property type="protein sequence ID" value="KTQ86692.1"/>
    <property type="molecule type" value="Genomic_DNA"/>
</dbReference>
<proteinExistence type="predicted"/>
<dbReference type="Pfam" id="PF01609">
    <property type="entry name" value="DDE_Tnp_1"/>
    <property type="match status" value="1"/>
</dbReference>
<reference evidence="2 3" key="1">
    <citation type="journal article" date="2016" name="Front. Microbiol.">
        <title>Genomic Resource of Rice Seed Associated Bacteria.</title>
        <authorList>
            <person name="Midha S."/>
            <person name="Bansal K."/>
            <person name="Sharma S."/>
            <person name="Kumar N."/>
            <person name="Patil P.P."/>
            <person name="Chaudhry V."/>
            <person name="Patil P.B."/>
        </authorList>
    </citation>
    <scope>NUCLEOTIDE SEQUENCE [LARGE SCALE GENOMIC DNA]</scope>
    <source>
        <strain evidence="2 3">NS226</strain>
    </source>
</reference>
<dbReference type="PATRIC" id="fig|401562.3.peg.3510"/>
<accession>A0A175R5F1</accession>
<organism evidence="2 3">
    <name type="scientific">Aureimonas ureilytica</name>
    <dbReference type="NCBI Taxonomy" id="401562"/>
    <lineage>
        <taxon>Bacteria</taxon>
        <taxon>Pseudomonadati</taxon>
        <taxon>Pseudomonadota</taxon>
        <taxon>Alphaproteobacteria</taxon>
        <taxon>Hyphomicrobiales</taxon>
        <taxon>Aurantimonadaceae</taxon>
        <taxon>Aureimonas</taxon>
    </lineage>
</organism>
<feature type="domain" description="Transposase IS4-like" evidence="1">
    <location>
        <begin position="5"/>
        <end position="132"/>
    </location>
</feature>
<gene>
    <name evidence="2" type="ORF">NS226_17850</name>
</gene>
<dbReference type="eggNOG" id="COG3293">
    <property type="taxonomic scope" value="Bacteria"/>
</dbReference>